<keyword evidence="1" id="KW-1133">Transmembrane helix</keyword>
<reference evidence="2 3" key="1">
    <citation type="submission" date="2020-08" db="EMBL/GenBank/DDBJ databases">
        <title>A Genomic Blueprint of the Chicken Gut Microbiome.</title>
        <authorList>
            <person name="Gilroy R."/>
            <person name="Ravi A."/>
            <person name="Getino M."/>
            <person name="Pursley I."/>
            <person name="Horton D.L."/>
            <person name="Alikhan N.-F."/>
            <person name="Baker D."/>
            <person name="Gharbi K."/>
            <person name="Hall N."/>
            <person name="Watson M."/>
            <person name="Adriaenssens E.M."/>
            <person name="Foster-Nyarko E."/>
            <person name="Jarju S."/>
            <person name="Secka A."/>
            <person name="Antonio M."/>
            <person name="Oren A."/>
            <person name="Chaudhuri R."/>
            <person name="La Ragione R.M."/>
            <person name="Hildebrand F."/>
            <person name="Pallen M.J."/>
        </authorList>
    </citation>
    <scope>NUCLEOTIDE SEQUENCE [LARGE SCALE GENOMIC DNA]</scope>
    <source>
        <strain evidence="2 3">Sa1CVA4</strain>
    </source>
</reference>
<feature type="transmembrane region" description="Helical" evidence="1">
    <location>
        <begin position="33"/>
        <end position="50"/>
    </location>
</feature>
<keyword evidence="3" id="KW-1185">Reference proteome</keyword>
<comment type="caution">
    <text evidence="2">The sequence shown here is derived from an EMBL/GenBank/DDBJ whole genome shotgun (WGS) entry which is preliminary data.</text>
</comment>
<dbReference type="Proteomes" id="UP000626242">
    <property type="component" value="Unassembled WGS sequence"/>
</dbReference>
<keyword evidence="1" id="KW-0812">Transmembrane</keyword>
<evidence type="ECO:0000313" key="2">
    <source>
        <dbReference type="EMBL" id="MBD8019121.1"/>
    </source>
</evidence>
<accession>A0ABR8WQW1</accession>
<feature type="transmembrane region" description="Helical" evidence="1">
    <location>
        <begin position="7"/>
        <end position="27"/>
    </location>
</feature>
<protein>
    <submittedName>
        <fullName evidence="2">Uncharacterized protein</fullName>
    </submittedName>
</protein>
<organism evidence="2 3">
    <name type="scientific">Kaistella pullorum</name>
    <dbReference type="NCBI Taxonomy" id="2763074"/>
    <lineage>
        <taxon>Bacteria</taxon>
        <taxon>Pseudomonadati</taxon>
        <taxon>Bacteroidota</taxon>
        <taxon>Flavobacteriia</taxon>
        <taxon>Flavobacteriales</taxon>
        <taxon>Weeksellaceae</taxon>
        <taxon>Chryseobacterium group</taxon>
        <taxon>Kaistella</taxon>
    </lineage>
</organism>
<name>A0ABR8WQW1_9FLAO</name>
<evidence type="ECO:0000313" key="3">
    <source>
        <dbReference type="Proteomes" id="UP000626242"/>
    </source>
</evidence>
<keyword evidence="1" id="KW-0472">Membrane</keyword>
<proteinExistence type="predicted"/>
<dbReference type="RefSeq" id="WP_251834318.1">
    <property type="nucleotide sequence ID" value="NZ_JACSPS010000011.1"/>
</dbReference>
<dbReference type="EMBL" id="JACSPS010000011">
    <property type="protein sequence ID" value="MBD8019121.1"/>
    <property type="molecule type" value="Genomic_DNA"/>
</dbReference>
<sequence>MKILRKVHFAILILIILNLLTFYFLHYELKYEIKYTLNIALYLSGMIVFFKNIKPFKFKNIYFSIFPLTMILFGFFYLFGGILLALLGGTLIKPLYPTFSEYRKDGIILYPEYKGFLARCCLYKVNEDHGVFEKNLGTILLDMDSSPPNAIIELVDTQTLKVIYKDFERRQKTELLKLEN</sequence>
<gene>
    <name evidence="2" type="ORF">H9628_11650</name>
</gene>
<feature type="transmembrane region" description="Helical" evidence="1">
    <location>
        <begin position="62"/>
        <end position="87"/>
    </location>
</feature>
<evidence type="ECO:0000256" key="1">
    <source>
        <dbReference type="SAM" id="Phobius"/>
    </source>
</evidence>